<evidence type="ECO:0000313" key="3">
    <source>
        <dbReference type="Proteomes" id="UP000249497"/>
    </source>
</evidence>
<feature type="region of interest" description="Disordered" evidence="1">
    <location>
        <begin position="42"/>
        <end position="61"/>
    </location>
</feature>
<protein>
    <submittedName>
        <fullName evidence="2">Uncharacterized protein</fullName>
    </submittedName>
</protein>
<feature type="compositionally biased region" description="Basic and acidic residues" evidence="1">
    <location>
        <begin position="50"/>
        <end position="61"/>
    </location>
</feature>
<dbReference type="RefSeq" id="XP_025524475.1">
    <property type="nucleotide sequence ID" value="XM_025672653.1"/>
</dbReference>
<dbReference type="AlphaFoldDB" id="A0A8T8WS14"/>
<dbReference type="GeneID" id="37176345"/>
<accession>A0A8T8WS14</accession>
<evidence type="ECO:0000313" key="2">
    <source>
        <dbReference type="EMBL" id="RAH78581.1"/>
    </source>
</evidence>
<proteinExistence type="predicted"/>
<organism evidence="2 3">
    <name type="scientific">Aspergillus japonicus CBS 114.51</name>
    <dbReference type="NCBI Taxonomy" id="1448312"/>
    <lineage>
        <taxon>Eukaryota</taxon>
        <taxon>Fungi</taxon>
        <taxon>Dikarya</taxon>
        <taxon>Ascomycota</taxon>
        <taxon>Pezizomycotina</taxon>
        <taxon>Eurotiomycetes</taxon>
        <taxon>Eurotiomycetidae</taxon>
        <taxon>Eurotiales</taxon>
        <taxon>Aspergillaceae</taxon>
        <taxon>Aspergillus</taxon>
        <taxon>Aspergillus subgen. Circumdati</taxon>
    </lineage>
</organism>
<keyword evidence="3" id="KW-1185">Reference proteome</keyword>
<sequence length="61" mass="7396">MLDLTRKKQGGKEGARFPKLYGVRLRREERWGWVEARWASFSPSEAEPEDYFRSDEKQRMF</sequence>
<name>A0A8T8WS14_ASPJA</name>
<evidence type="ECO:0000256" key="1">
    <source>
        <dbReference type="SAM" id="MobiDB-lite"/>
    </source>
</evidence>
<dbReference type="Proteomes" id="UP000249497">
    <property type="component" value="Unassembled WGS sequence"/>
</dbReference>
<reference evidence="2 3" key="1">
    <citation type="submission" date="2018-02" db="EMBL/GenBank/DDBJ databases">
        <title>The genomes of Aspergillus section Nigri reveals drivers in fungal speciation.</title>
        <authorList>
            <consortium name="DOE Joint Genome Institute"/>
            <person name="Vesth T.C."/>
            <person name="Nybo J."/>
            <person name="Theobald S."/>
            <person name="Brandl J."/>
            <person name="Frisvad J.C."/>
            <person name="Nielsen K.F."/>
            <person name="Lyhne E.K."/>
            <person name="Kogle M.E."/>
            <person name="Kuo A."/>
            <person name="Riley R."/>
            <person name="Clum A."/>
            <person name="Nolan M."/>
            <person name="Lipzen A."/>
            <person name="Salamov A."/>
            <person name="Henrissat B."/>
            <person name="Wiebenga A."/>
            <person name="De vries R.P."/>
            <person name="Grigoriev I.V."/>
            <person name="Mortensen U.H."/>
            <person name="Andersen M.R."/>
            <person name="Baker S.E."/>
        </authorList>
    </citation>
    <scope>NUCLEOTIDE SEQUENCE [LARGE SCALE GENOMIC DNA]</scope>
    <source>
        <strain evidence="2 3">CBS 114.51</strain>
    </source>
</reference>
<gene>
    <name evidence="2" type="ORF">BO86DRAFT_391698</name>
</gene>
<dbReference type="EMBL" id="KZ824825">
    <property type="protein sequence ID" value="RAH78581.1"/>
    <property type="molecule type" value="Genomic_DNA"/>
</dbReference>